<evidence type="ECO:0000256" key="1">
    <source>
        <dbReference type="SAM" id="SignalP"/>
    </source>
</evidence>
<reference evidence="2" key="4">
    <citation type="submission" date="2025-05" db="UniProtKB">
        <authorList>
            <consortium name="Ensembl"/>
        </authorList>
    </citation>
    <scope>IDENTIFICATION</scope>
</reference>
<dbReference type="Ensembl" id="ENST00000692207.1">
    <property type="protein sequence ID" value="ENSP00000509071.1"/>
    <property type="gene ID" value="ENSG00000127463.16"/>
</dbReference>
<keyword evidence="4" id="KW-1267">Proteomics identification</keyword>
<dbReference type="OrthoDB" id="28092at2759"/>
<dbReference type="HGNC" id="HGNC:28957">
    <property type="gene designation" value="EMC1"/>
</dbReference>
<keyword evidence="1" id="KW-0732">Signal</keyword>
<reference evidence="2 3" key="3">
    <citation type="journal article" date="2006" name="Nature">
        <title>The DNA sequence and biological annotation of human chromosome 1.</title>
        <authorList>
            <person name="Gregory S.G."/>
            <person name="Barlow K.F."/>
            <person name="McLay K.E."/>
            <person name="Kaul R."/>
            <person name="Swarbreck D."/>
            <person name="Dunham A."/>
            <person name="Scott C.E."/>
            <person name="Howe K.L."/>
            <person name="Woodfine K."/>
            <person name="Spencer C.C."/>
            <person name="Jones M.C."/>
            <person name="Gillson C."/>
            <person name="Searle S."/>
            <person name="Zhou Y."/>
            <person name="Kokocinski F."/>
            <person name="McDonald L."/>
            <person name="Evans R."/>
            <person name="Phillips K."/>
            <person name="Atkinson A."/>
            <person name="Cooper R."/>
            <person name="Jones C."/>
            <person name="Hall R.E."/>
            <person name="Andrews T.D."/>
            <person name="Lloyd C."/>
            <person name="Ainscough R."/>
            <person name="Almeida J.P."/>
            <person name="Ambrose K.D."/>
            <person name="Anderson F."/>
            <person name="Andrew R.W."/>
            <person name="Ashwell R.I."/>
            <person name="Aubin K."/>
            <person name="Babbage A.K."/>
            <person name="Bagguley C.L."/>
            <person name="Bailey J."/>
            <person name="Beasley H."/>
            <person name="Bethel G."/>
            <person name="Bird C.P."/>
            <person name="Bray-Allen S."/>
            <person name="Brown J.Y."/>
            <person name="Brown A.J."/>
            <person name="Buckley D."/>
            <person name="Burton J."/>
            <person name="Bye J."/>
            <person name="Carder C."/>
            <person name="Chapman J.C."/>
            <person name="Clark S.Y."/>
            <person name="Clarke G."/>
            <person name="Clee C."/>
            <person name="Cobley V."/>
            <person name="Collier R.E."/>
            <person name="Corby N."/>
            <person name="Coville G.J."/>
            <person name="Davies J."/>
            <person name="Deadman R."/>
            <person name="Dunn M."/>
            <person name="Earthrowl M."/>
            <person name="Ellington A.G."/>
            <person name="Errington H."/>
            <person name="Frankish A."/>
            <person name="Frankland J."/>
            <person name="French L."/>
            <person name="Garner P."/>
            <person name="Garnett J."/>
            <person name="Gay L."/>
            <person name="Ghori M.R."/>
            <person name="Gibson R."/>
            <person name="Gilby L.M."/>
            <person name="Gillett W."/>
            <person name="Glithero R.J."/>
            <person name="Grafham D.V."/>
            <person name="Griffiths C."/>
            <person name="Griffiths-Jones S."/>
            <person name="Grocock R."/>
            <person name="Hammond S."/>
            <person name="Harrison E.S."/>
            <person name="Hart E."/>
            <person name="Haugen E."/>
            <person name="Heath P.D."/>
            <person name="Holmes S."/>
            <person name="Holt K."/>
            <person name="Howden P.J."/>
            <person name="Hunt A.R."/>
            <person name="Hunt S.E."/>
            <person name="Hunter G."/>
            <person name="Isherwood J."/>
            <person name="James R."/>
            <person name="Johnson C."/>
            <person name="Johnson D."/>
            <person name="Joy A."/>
            <person name="Kay M."/>
            <person name="Kershaw J.K."/>
            <person name="Kibukawa M."/>
            <person name="Kimberley A.M."/>
            <person name="King A."/>
            <person name="Knights A.J."/>
            <person name="Lad H."/>
            <person name="Laird G."/>
            <person name="Lawlor S."/>
            <person name="Leongamornlert D.A."/>
            <person name="Lloyd D.M."/>
            <person name="Loveland J."/>
            <person name="Lovell J."/>
            <person name="Lush M.J."/>
            <person name="Lyne R."/>
            <person name="Martin S."/>
            <person name="Mashreghi-Mohammadi M."/>
            <person name="Matthews L."/>
            <person name="Matthews N.S."/>
            <person name="McLaren S."/>
            <person name="Milne S."/>
            <person name="Mistry S."/>
            <person name="Moore M.J."/>
            <person name="Nickerson T."/>
            <person name="O'Dell C.N."/>
            <person name="Oliver K."/>
            <person name="Palmeiri A."/>
            <person name="Palmer S.A."/>
            <person name="Parker A."/>
            <person name="Patel D."/>
            <person name="Pearce A.V."/>
            <person name="Peck A.I."/>
            <person name="Pelan S."/>
            <person name="Phelps K."/>
            <person name="Phillimore B.J."/>
            <person name="Plumb R."/>
            <person name="Rajan J."/>
            <person name="Raymond C."/>
            <person name="Rouse G."/>
            <person name="Saenphimmachak C."/>
            <person name="Sehra H.K."/>
            <person name="Sheridan E."/>
            <person name="Shownkeen R."/>
            <person name="Sims S."/>
            <person name="Skuce C.D."/>
            <person name="Smith M."/>
            <person name="Steward C."/>
            <person name="Subramanian S."/>
            <person name="Sycamore N."/>
            <person name="Tracey A."/>
            <person name="Tromans A."/>
            <person name="Van Helmond Z."/>
            <person name="Wall M."/>
            <person name="Wallis J.M."/>
            <person name="White S."/>
            <person name="Whitehead S.L."/>
            <person name="Wilkinson J.E."/>
            <person name="Willey D.L."/>
            <person name="Williams H."/>
            <person name="Wilming L."/>
            <person name="Wray P.W."/>
            <person name="Wu Z."/>
            <person name="Coulson A."/>
            <person name="Vaudin M."/>
            <person name="Sulston J.E."/>
            <person name="Durbin R."/>
            <person name="Hubbard T."/>
            <person name="Wooster R."/>
            <person name="Dunham I."/>
            <person name="Carter N.P."/>
            <person name="McVean G."/>
            <person name="Ross M.T."/>
            <person name="Harrow J."/>
            <person name="Olson M.V."/>
            <person name="Beck S."/>
            <person name="Rogers J."/>
            <person name="Bentley D.R."/>
            <person name="Banerjee R."/>
            <person name="Bryant S.P."/>
            <person name="Burford D.C."/>
            <person name="Burrill W.D."/>
            <person name="Clegg S.M."/>
            <person name="Dhami P."/>
            <person name="Dovey O."/>
            <person name="Faulkner L.M."/>
            <person name="Gribble S.M."/>
            <person name="Langford C.F."/>
            <person name="Pandian R.D."/>
            <person name="Porter K.M."/>
            <person name="Prigmore E."/>
        </authorList>
    </citation>
    <scope>NUCLEOTIDE SEQUENCE [LARGE SCALE GENOMIC DNA]</scope>
</reference>
<dbReference type="OpenTargets" id="ENSG00000127463"/>
<evidence type="ECO:0000313" key="3">
    <source>
        <dbReference type="Proteomes" id="UP000005640"/>
    </source>
</evidence>
<dbReference type="Ensembl" id="ENST00000688538.1">
    <property type="protein sequence ID" value="ENSP00000508615.1"/>
    <property type="gene ID" value="ENSG00000127463.16"/>
</dbReference>
<sequence>MAAEWASRFWLWATLLIPAAAVYEDQVGKFDCVAPC</sequence>
<organism evidence="2 3">
    <name type="scientific">Homo sapiens</name>
    <name type="common">Human</name>
    <dbReference type="NCBI Taxonomy" id="9606"/>
    <lineage>
        <taxon>Eukaryota</taxon>
        <taxon>Metazoa</taxon>
        <taxon>Chordata</taxon>
        <taxon>Craniata</taxon>
        <taxon>Vertebrata</taxon>
        <taxon>Euteleostomi</taxon>
        <taxon>Mammalia</taxon>
        <taxon>Eutheria</taxon>
        <taxon>Euarchontoglires</taxon>
        <taxon>Primates</taxon>
        <taxon>Haplorrhini</taxon>
        <taxon>Catarrhini</taxon>
        <taxon>Hominidae</taxon>
        <taxon>Homo</taxon>
    </lineage>
</organism>
<reference evidence="2" key="1">
    <citation type="journal article" date="2001" name="Nature">
        <title>Initial sequencing and analysis of the human genome.</title>
        <authorList>
            <consortium name="International Human Genome Sequencing Consortium"/>
            <person name="Lander E.S."/>
            <person name="Linton L.M."/>
            <person name="Birren B."/>
            <person name="Nusbaum C."/>
            <person name="Zody M.C."/>
            <person name="Baldwin J."/>
            <person name="Devon K."/>
            <person name="Dewar K."/>
            <person name="Doyle M."/>
            <person name="FitzHugh W."/>
            <person name="Funke R."/>
            <person name="Gage D."/>
            <person name="Harris K."/>
            <person name="Heaford A."/>
            <person name="Howland J."/>
            <person name="Kann L."/>
            <person name="Lehoczky J."/>
            <person name="LeVine R."/>
            <person name="McEwan P."/>
            <person name="McKernan K."/>
            <person name="Meldrim J."/>
            <person name="Mesirov J.P."/>
            <person name="Miranda C."/>
            <person name="Morris W."/>
            <person name="Naylor J."/>
            <person name="Raymond C."/>
            <person name="Rosetti M."/>
            <person name="Santos R."/>
            <person name="Sheridan A."/>
            <person name="Sougnez C."/>
            <person name="Stange-Thomann N."/>
            <person name="Stojanovic N."/>
            <person name="Subramanian A."/>
            <person name="Wyman D."/>
            <person name="Rogers J."/>
            <person name="Sulston J."/>
            <person name="Ainscough R."/>
            <person name="Beck S."/>
            <person name="Bentley D."/>
            <person name="Burton J."/>
            <person name="Clee C."/>
            <person name="Carter N."/>
            <person name="Coulson A."/>
            <person name="Deadman R."/>
            <person name="Deloukas P."/>
            <person name="Dunham A."/>
            <person name="Dunham I."/>
            <person name="Durbin R."/>
            <person name="French L."/>
            <person name="Grafham D."/>
            <person name="Gregory S."/>
            <person name="Hubbard T."/>
            <person name="Humphray S."/>
            <person name="Hunt A."/>
            <person name="Jones M."/>
            <person name="Lloyd C."/>
            <person name="McMurray A."/>
            <person name="Matthews L."/>
            <person name="Mercer S."/>
            <person name="Milne S."/>
            <person name="Mullikin J.C."/>
            <person name="Mungall A."/>
            <person name="Plumb R."/>
            <person name="Ross M."/>
            <person name="Shownkeen R."/>
            <person name="Sims S."/>
            <person name="Waterston R.H."/>
            <person name="Wilson R.K."/>
            <person name="Hillier L.W."/>
            <person name="McPherson J.D."/>
            <person name="Marra M.A."/>
            <person name="Mardis E.R."/>
            <person name="Fulton L.A."/>
            <person name="Chinwalla A.T."/>
            <person name="Pepin K.H."/>
            <person name="Gish W.R."/>
            <person name="Chissoe S.L."/>
            <person name="Wendl M.C."/>
            <person name="Delehaunty K.D."/>
            <person name="Miner T.L."/>
            <person name="Delehaunty A."/>
            <person name="Kramer J.B."/>
            <person name="Cook L.L."/>
            <person name="Fulton R.S."/>
            <person name="Johnson D.L."/>
            <person name="Minx P.J."/>
            <person name="Clifton S.W."/>
            <person name="Hawkins T."/>
            <person name="Branscomb E."/>
            <person name="Predki P."/>
            <person name="Richardson P."/>
            <person name="Wenning S."/>
            <person name="Slezak T."/>
            <person name="Doggett N."/>
            <person name="Cheng J.F."/>
            <person name="Olsen A."/>
            <person name="Lucas S."/>
            <person name="Elkin C."/>
            <person name="Uberbacher E."/>
            <person name="Frazier M."/>
            <person name="Gibbs R.A."/>
            <person name="Muzny D.M."/>
            <person name="Scherer S.E."/>
            <person name="Bouck J.B."/>
            <person name="Sodergren E.J."/>
            <person name="Worley K.C."/>
            <person name="Rives C.M."/>
            <person name="Gorrell J.H."/>
            <person name="Metzker M.L."/>
            <person name="Naylor S.L."/>
            <person name="Kucherlapati R.S."/>
            <person name="Nelson D.L."/>
            <person name="Weinstock G.M."/>
            <person name="Sakaki Y."/>
            <person name="Fujiyama A."/>
            <person name="Hattori M."/>
            <person name="Yada T."/>
            <person name="Toyoda A."/>
            <person name="Itoh T."/>
            <person name="Kawagoe C."/>
            <person name="Watanabe H."/>
            <person name="Totoki Y."/>
            <person name="Taylor T."/>
            <person name="Weissenbach J."/>
            <person name="Heilig R."/>
            <person name="Saurin W."/>
            <person name="Artiguenave F."/>
            <person name="Brottier P."/>
            <person name="Bruls T."/>
            <person name="Pelletier E."/>
            <person name="Robert C."/>
            <person name="Wincker P."/>
            <person name="Smith D.R."/>
            <person name="Doucette-Stamm L."/>
            <person name="Rubenfield M."/>
            <person name="Weinstock K."/>
            <person name="Lee H.M."/>
            <person name="Dubois J."/>
            <person name="Rosenthal A."/>
            <person name="Platzer M."/>
            <person name="Nyakatura G."/>
            <person name="Taudien S."/>
            <person name="Rump A."/>
            <person name="Yang H."/>
            <person name="Yu J."/>
            <person name="Wang J."/>
            <person name="Huang G."/>
            <person name="Gu J."/>
            <person name="Hood L."/>
            <person name="Rowen L."/>
            <person name="Madan A."/>
            <person name="Qin S."/>
            <person name="Davis R.W."/>
            <person name="Federspiel N.A."/>
            <person name="Abola A.P."/>
            <person name="Proctor M.J."/>
            <person name="Myers R.M."/>
            <person name="Schmutz J."/>
            <person name="Dickson M."/>
            <person name="Grimwood J."/>
            <person name="Cox D.R."/>
            <person name="Olson M.V."/>
            <person name="Kaul R."/>
            <person name="Raymond C."/>
            <person name="Shimizu N."/>
            <person name="Kawasaki K."/>
            <person name="Minoshima S."/>
            <person name="Evans G.A."/>
            <person name="Athanasiou M."/>
            <person name="Schultz R."/>
            <person name="Roe B.A."/>
            <person name="Chen F."/>
            <person name="Pan H."/>
            <person name="Ramser J."/>
            <person name="Lehrach H."/>
            <person name="Reinhardt R."/>
            <person name="McCombie W.R."/>
            <person name="de la Bastide M."/>
            <person name="Dedhia N."/>
            <person name="Blocker H."/>
            <person name="Hornischer K."/>
            <person name="Nordsiek G."/>
            <person name="Agarwala R."/>
            <person name="Aravind L."/>
            <person name="Bailey J.A."/>
            <person name="Bateman A."/>
            <person name="Batzoglou S."/>
            <person name="Birney E."/>
            <person name="Bork P."/>
            <person name="Brown D.G."/>
            <person name="Burge C.B."/>
            <person name="Cerutti L."/>
            <person name="Chen H.C."/>
            <person name="Church D."/>
            <person name="Clamp M."/>
            <person name="Copley R.R."/>
            <person name="Doerks T."/>
            <person name="Eddy S.R."/>
            <person name="Eichler E.E."/>
            <person name="Furey T.S."/>
            <person name="Galagan J."/>
            <person name="Gilbert J.G."/>
            <person name="Harmon C."/>
            <person name="Hayashizaki Y."/>
            <person name="Haussler D."/>
            <person name="Hermjakob H."/>
            <person name="Hokamp K."/>
            <person name="Jang W."/>
            <person name="Johnson L.S."/>
            <person name="Jones T.A."/>
            <person name="Kasif S."/>
            <person name="Kaspryzk A."/>
            <person name="Kennedy S."/>
            <person name="Kent W.J."/>
            <person name="Kitts P."/>
            <person name="Koonin E.V."/>
            <person name="Korf I."/>
            <person name="Kulp D."/>
            <person name="Lancet D."/>
            <person name="Lowe T.M."/>
            <person name="McLysaght A."/>
            <person name="Mikkelsen T."/>
            <person name="Moran J.V."/>
            <person name="Mulder N."/>
            <person name="Pollara V.J."/>
            <person name="Ponting C.P."/>
            <person name="Schuler G."/>
            <person name="Schultz J."/>
            <person name="Slater G."/>
            <person name="Smit A.F."/>
            <person name="Stupka E."/>
            <person name="Szustakowski J."/>
            <person name="Thierry-Mieg D."/>
            <person name="Thierry-Mieg J."/>
            <person name="Wagner L."/>
            <person name="Wallis J."/>
            <person name="Wheeler R."/>
            <person name="Williams A."/>
            <person name="Wolf Y.I."/>
            <person name="Wolfe K.H."/>
            <person name="Yang S.P."/>
            <person name="Yeh R.F."/>
            <person name="Collins F."/>
            <person name="Guyer M.S."/>
            <person name="Peterson J."/>
            <person name="Felsenfeld A."/>
            <person name="Wetterstrand K.A."/>
            <person name="Patrinos A."/>
            <person name="Morgan M.J."/>
            <person name="de Jong P."/>
            <person name="Catanese J.J."/>
            <person name="Osoegawa K."/>
            <person name="Shizuya H."/>
            <person name="Choi S."/>
            <person name="Chen Y.J."/>
        </authorList>
    </citation>
    <scope>NUCLEOTIDE SEQUENCE [LARGE SCALE GENOMIC DNA]</scope>
</reference>
<proteinExistence type="evidence at protein level"/>
<dbReference type="GeneTree" id="ENSGT00390000002461"/>
<feature type="chain" id="PRO_5044692054" evidence="1">
    <location>
        <begin position="22"/>
        <end position="36"/>
    </location>
</feature>
<accession>A0A8I5QKP5</accession>
<dbReference type="EMBL" id="AL357564">
    <property type="status" value="NOT_ANNOTATED_CDS"/>
    <property type="molecule type" value="Genomic_DNA"/>
</dbReference>
<evidence type="ECO:0007829" key="4">
    <source>
        <dbReference type="PeptideAtlas" id="A0A8I5QKP5"/>
    </source>
</evidence>
<dbReference type="EMBL" id="AL035413">
    <property type="status" value="NOT_ANNOTATED_CDS"/>
    <property type="molecule type" value="Genomic_DNA"/>
</dbReference>
<keyword evidence="3" id="KW-1185">Reference proteome</keyword>
<feature type="signal peptide" evidence="1">
    <location>
        <begin position="1"/>
        <end position="21"/>
    </location>
</feature>
<name>A0A8I5QKP5_HUMAN</name>
<dbReference type="Ensembl" id="ENST00000685099.1">
    <property type="protein sequence ID" value="ENSP00000509737.1"/>
    <property type="gene ID" value="ENSG00000127463.16"/>
</dbReference>
<dbReference type="AlphaFoldDB" id="A0A8I5QKP5"/>
<evidence type="ECO:0000313" key="2">
    <source>
        <dbReference type="Ensembl" id="ENSP00000509071.1"/>
    </source>
</evidence>
<gene>
    <name evidence="2" type="primary">EMC1</name>
</gene>
<reference evidence="2" key="2">
    <citation type="journal article" date="2004" name="Nature">
        <title>Finishing the euchromatic sequence of the human genome.</title>
        <authorList>
            <consortium name="International Human Genome Sequencing Consortium"/>
        </authorList>
    </citation>
    <scope>NUCLEOTIDE SEQUENCE [LARGE SCALE GENOMIC DNA]</scope>
</reference>
<protein>
    <submittedName>
        <fullName evidence="2">ER membrane protein complex subunit 1</fullName>
    </submittedName>
</protein>
<dbReference type="Proteomes" id="UP000005640">
    <property type="component" value="Chromosome 1"/>
</dbReference>